<evidence type="ECO:0000256" key="3">
    <source>
        <dbReference type="ARBA" id="ARBA00022741"/>
    </source>
</evidence>
<dbReference type="GO" id="GO:0005886">
    <property type="term" value="C:plasma membrane"/>
    <property type="evidence" value="ECO:0007669"/>
    <property type="project" value="UniProtKB-SubCell"/>
</dbReference>
<dbReference type="AlphaFoldDB" id="A0A0G0PH31"/>
<dbReference type="PROSITE" id="PS00211">
    <property type="entry name" value="ABC_TRANSPORTER_1"/>
    <property type="match status" value="1"/>
</dbReference>
<dbReference type="InterPro" id="IPR027417">
    <property type="entry name" value="P-loop_NTPase"/>
</dbReference>
<dbReference type="SMART" id="SM00382">
    <property type="entry name" value="AAA"/>
    <property type="match status" value="1"/>
</dbReference>
<feature type="transmembrane region" description="Helical" evidence="7">
    <location>
        <begin position="128"/>
        <end position="151"/>
    </location>
</feature>
<dbReference type="PROSITE" id="PS50929">
    <property type="entry name" value="ABC_TM1F"/>
    <property type="match status" value="1"/>
</dbReference>
<dbReference type="Gene3D" id="1.20.1560.10">
    <property type="entry name" value="ABC transporter type 1, transmembrane domain"/>
    <property type="match status" value="1"/>
</dbReference>
<keyword evidence="5 7" id="KW-1133">Transmembrane helix</keyword>
<dbReference type="InterPro" id="IPR003593">
    <property type="entry name" value="AAA+_ATPase"/>
</dbReference>
<evidence type="ECO:0000256" key="6">
    <source>
        <dbReference type="ARBA" id="ARBA00023136"/>
    </source>
</evidence>
<keyword evidence="6 7" id="KW-0472">Membrane</keyword>
<dbReference type="SUPFAM" id="SSF90123">
    <property type="entry name" value="ABC transporter transmembrane region"/>
    <property type="match status" value="1"/>
</dbReference>
<dbReference type="PROSITE" id="PS50893">
    <property type="entry name" value="ABC_TRANSPORTER_2"/>
    <property type="match status" value="1"/>
</dbReference>
<sequence>MKRIDKGLDGINVTIRRIFDVLIEVAVNIVGIVLIFFTLEKTLSLSLIFFIATYFAIGNYLLKRAVTQERIVNKAFEDLGGITFESLNNIQTIKALSIDKGMISIISRHITPLIQKIRRRVFLFQFRGGVLLMYEAIFEFVVIAVLAWGIVSGRSDISLLVLFIGLFQKVGTSTRELTDVTQQLALAKIWVSRTMTILRTEPDIELPAKVEAQVEYPQEWKEIKINKLKFAYKKNKTLKSISITIKRGEKIGIVGLSGAGKSTLFKLLLDLYEDYEGDISIDNISLKGMKRQSYINHVAVVLQDTELFDMTLKENIEIAAVDGVHLEPKLFHEAIRMAHLDDVVKQLPQGVNTIVGEKGIKLSGGQRQRVGIARALFRQPDILLLDEATSHLDAHSEKEIQKALQGFMHKFTTIVIAHRLSTIKAMDKIVVLDRGKVVERGSFDNLLNKHGVFAKMWEDQKI</sequence>
<dbReference type="EMBL" id="LBWA01000012">
    <property type="protein sequence ID" value="KKQ97424.1"/>
    <property type="molecule type" value="Genomic_DNA"/>
</dbReference>
<comment type="caution">
    <text evidence="10">The sequence shown here is derived from an EMBL/GenBank/DDBJ whole genome shotgun (WGS) entry which is preliminary data.</text>
</comment>
<dbReference type="InterPro" id="IPR036640">
    <property type="entry name" value="ABC1_TM_sf"/>
</dbReference>
<dbReference type="Gene3D" id="3.40.50.300">
    <property type="entry name" value="P-loop containing nucleotide triphosphate hydrolases"/>
    <property type="match status" value="1"/>
</dbReference>
<evidence type="ECO:0000259" key="8">
    <source>
        <dbReference type="PROSITE" id="PS50893"/>
    </source>
</evidence>
<protein>
    <submittedName>
        <fullName evidence="10">ABC transporter family protein</fullName>
    </submittedName>
</protein>
<evidence type="ECO:0000256" key="1">
    <source>
        <dbReference type="ARBA" id="ARBA00004651"/>
    </source>
</evidence>
<keyword evidence="2 7" id="KW-0812">Transmembrane</keyword>
<evidence type="ECO:0000256" key="2">
    <source>
        <dbReference type="ARBA" id="ARBA00022692"/>
    </source>
</evidence>
<evidence type="ECO:0000256" key="7">
    <source>
        <dbReference type="SAM" id="Phobius"/>
    </source>
</evidence>
<dbReference type="InterPro" id="IPR011527">
    <property type="entry name" value="ABC1_TM_dom"/>
</dbReference>
<feature type="transmembrane region" description="Helical" evidence="7">
    <location>
        <begin position="45"/>
        <end position="62"/>
    </location>
</feature>
<dbReference type="Pfam" id="PF00005">
    <property type="entry name" value="ABC_tran"/>
    <property type="match status" value="1"/>
</dbReference>
<proteinExistence type="predicted"/>
<gene>
    <name evidence="10" type="ORF">UT23_C0012G0034</name>
</gene>
<organism evidence="10 11">
    <name type="scientific">Candidatus Woesebacteria bacterium GW2011_GWA1_39_12</name>
    <dbReference type="NCBI Taxonomy" id="1618549"/>
    <lineage>
        <taxon>Bacteria</taxon>
        <taxon>Candidatus Woeseibacteriota</taxon>
    </lineage>
</organism>
<feature type="domain" description="ABC transporter" evidence="8">
    <location>
        <begin position="223"/>
        <end position="459"/>
    </location>
</feature>
<evidence type="ECO:0000259" key="9">
    <source>
        <dbReference type="PROSITE" id="PS50929"/>
    </source>
</evidence>
<feature type="transmembrane region" description="Helical" evidence="7">
    <location>
        <begin position="21"/>
        <end position="39"/>
    </location>
</feature>
<comment type="subcellular location">
    <subcellularLocation>
        <location evidence="1">Cell membrane</location>
        <topology evidence="1">Multi-pass membrane protein</topology>
    </subcellularLocation>
</comment>
<evidence type="ECO:0000256" key="5">
    <source>
        <dbReference type="ARBA" id="ARBA00022989"/>
    </source>
</evidence>
<accession>A0A0G0PH31</accession>
<dbReference type="GO" id="GO:0005524">
    <property type="term" value="F:ATP binding"/>
    <property type="evidence" value="ECO:0007669"/>
    <property type="project" value="UniProtKB-KW"/>
</dbReference>
<evidence type="ECO:0000256" key="4">
    <source>
        <dbReference type="ARBA" id="ARBA00022840"/>
    </source>
</evidence>
<dbReference type="SUPFAM" id="SSF52540">
    <property type="entry name" value="P-loop containing nucleoside triphosphate hydrolases"/>
    <property type="match status" value="1"/>
</dbReference>
<dbReference type="Proteomes" id="UP000034325">
    <property type="component" value="Unassembled WGS sequence"/>
</dbReference>
<name>A0A0G0PH31_9BACT</name>
<dbReference type="InterPro" id="IPR017871">
    <property type="entry name" value="ABC_transporter-like_CS"/>
</dbReference>
<dbReference type="InterPro" id="IPR039421">
    <property type="entry name" value="Type_1_exporter"/>
</dbReference>
<dbReference type="InterPro" id="IPR003439">
    <property type="entry name" value="ABC_transporter-like_ATP-bd"/>
</dbReference>
<dbReference type="PANTHER" id="PTHR24221:SF503">
    <property type="entry name" value="MITOCHONDRIAL POTASSIUM CHANNEL ATP-BINDING SUBUNIT"/>
    <property type="match status" value="1"/>
</dbReference>
<evidence type="ECO:0000313" key="10">
    <source>
        <dbReference type="EMBL" id="KKQ97424.1"/>
    </source>
</evidence>
<evidence type="ECO:0000313" key="11">
    <source>
        <dbReference type="Proteomes" id="UP000034325"/>
    </source>
</evidence>
<dbReference type="Pfam" id="PF00664">
    <property type="entry name" value="ABC_membrane"/>
    <property type="match status" value="1"/>
</dbReference>
<dbReference type="GO" id="GO:0016887">
    <property type="term" value="F:ATP hydrolysis activity"/>
    <property type="evidence" value="ECO:0007669"/>
    <property type="project" value="InterPro"/>
</dbReference>
<keyword evidence="3" id="KW-0547">Nucleotide-binding</keyword>
<reference evidence="10 11" key="1">
    <citation type="journal article" date="2015" name="Nature">
        <title>rRNA introns, odd ribosomes, and small enigmatic genomes across a large radiation of phyla.</title>
        <authorList>
            <person name="Brown C.T."/>
            <person name="Hug L.A."/>
            <person name="Thomas B.C."/>
            <person name="Sharon I."/>
            <person name="Castelle C.J."/>
            <person name="Singh A."/>
            <person name="Wilkins M.J."/>
            <person name="Williams K.H."/>
            <person name="Banfield J.F."/>
        </authorList>
    </citation>
    <scope>NUCLEOTIDE SEQUENCE [LARGE SCALE GENOMIC DNA]</scope>
</reference>
<dbReference type="GO" id="GO:0140359">
    <property type="term" value="F:ABC-type transporter activity"/>
    <property type="evidence" value="ECO:0007669"/>
    <property type="project" value="InterPro"/>
</dbReference>
<dbReference type="FunFam" id="3.40.50.300:FF:000218">
    <property type="entry name" value="Multidrug ABC transporter ATP-binding protein"/>
    <property type="match status" value="1"/>
</dbReference>
<keyword evidence="4" id="KW-0067">ATP-binding</keyword>
<dbReference type="PANTHER" id="PTHR24221">
    <property type="entry name" value="ATP-BINDING CASSETTE SUB-FAMILY B"/>
    <property type="match status" value="1"/>
</dbReference>
<feature type="domain" description="ABC transmembrane type-1" evidence="9">
    <location>
        <begin position="1"/>
        <end position="186"/>
    </location>
</feature>